<proteinExistence type="predicted"/>
<evidence type="ECO:0000313" key="2">
    <source>
        <dbReference type="EMBL" id="MDF0708476.1"/>
    </source>
</evidence>
<comment type="caution">
    <text evidence="2">The sequence shown here is derived from an EMBL/GenBank/DDBJ whole genome shotgun (WGS) entry which is preliminary data.</text>
</comment>
<evidence type="ECO:0008006" key="4">
    <source>
        <dbReference type="Google" id="ProtNLM"/>
    </source>
</evidence>
<reference evidence="2 3" key="1">
    <citation type="submission" date="2023-03" db="EMBL/GenBank/DDBJ databases">
        <title>Muricauda XX sp. nov. and Muricauda XXX sp. nov., two novel species isolated from Okinawa Trough.</title>
        <authorList>
            <person name="Cao W."/>
            <person name="Deng X."/>
        </authorList>
    </citation>
    <scope>NUCLEOTIDE SEQUENCE [LARGE SCALE GENOMIC DNA]</scope>
    <source>
        <strain evidence="2 3">81s02</strain>
    </source>
</reference>
<keyword evidence="3" id="KW-1185">Reference proteome</keyword>
<accession>A0ABT5XSB3</accession>
<dbReference type="Proteomes" id="UP001217083">
    <property type="component" value="Unassembled WGS sequence"/>
</dbReference>
<protein>
    <recommendedName>
        <fullName evidence="4">SMODS-associating 2TM beta-strand rich effector domain-containing protein</fullName>
    </recommendedName>
</protein>
<organism evidence="2 3">
    <name type="scientific">Flagellimonas okinawensis</name>
    <dbReference type="NCBI Taxonomy" id="3031324"/>
    <lineage>
        <taxon>Bacteria</taxon>
        <taxon>Pseudomonadati</taxon>
        <taxon>Bacteroidota</taxon>
        <taxon>Flavobacteriia</taxon>
        <taxon>Flavobacteriales</taxon>
        <taxon>Flavobacteriaceae</taxon>
        <taxon>Flagellimonas</taxon>
    </lineage>
</organism>
<keyword evidence="1" id="KW-1133">Transmembrane helix</keyword>
<feature type="transmembrane region" description="Helical" evidence="1">
    <location>
        <begin position="26"/>
        <end position="46"/>
    </location>
</feature>
<name>A0ABT5XSB3_9FLAO</name>
<dbReference type="EMBL" id="JARFVA010000005">
    <property type="protein sequence ID" value="MDF0708476.1"/>
    <property type="molecule type" value="Genomic_DNA"/>
</dbReference>
<sequence>MFFTLILVGTAYYFYQFGEYDIRKHLFKIGVVLLMYWIGFEIYNYFRYQKERGEYKGELIFYKDKIQVGSNEFLITKISKIDFVMASDIRGRHIWGDPYRLGPQKSNGLGNKFILKLNNGEVISDNFLQTEGQRLKLFKHILIHYYKVGILDWLQLIAILGIKDFQKIQQFKNEVEDLSEN</sequence>
<gene>
    <name evidence="2" type="ORF">PY091_14720</name>
</gene>
<evidence type="ECO:0000256" key="1">
    <source>
        <dbReference type="SAM" id="Phobius"/>
    </source>
</evidence>
<dbReference type="RefSeq" id="WP_275650417.1">
    <property type="nucleotide sequence ID" value="NZ_JARFVA010000005.1"/>
</dbReference>
<keyword evidence="1" id="KW-0472">Membrane</keyword>
<evidence type="ECO:0000313" key="3">
    <source>
        <dbReference type="Proteomes" id="UP001217083"/>
    </source>
</evidence>
<keyword evidence="1" id="KW-0812">Transmembrane</keyword>